<dbReference type="AlphaFoldDB" id="A0A4U0SW23"/>
<dbReference type="OrthoDB" id="115056at2"/>
<dbReference type="InterPro" id="IPR045730">
    <property type="entry name" value="DUF6084"/>
</dbReference>
<sequence>MPFAAVPTLMFRVAITRSGGGPVRSVNLTTGIRIAATRRRYDTVPHSAMAELFGAPEKWGTNLRPLAWTQITTVVPPFDGSITVDLPVPCSTDAELAITKYFHAVRDGDVPLDFLFSGTIFHTAPDGALRTAQISWAKDTTYQLSAQLWHGLIDRYYGGSTWLRLSKDAHDRLSAYRARQVLPGWDETVHSLLDRAQPPIPHDTAGAPWTP</sequence>
<comment type="caution">
    <text evidence="1">The sequence shown here is derived from an EMBL/GenBank/DDBJ whole genome shotgun (WGS) entry which is preliminary data.</text>
</comment>
<gene>
    <name evidence="1" type="ORF">FCI23_05510</name>
</gene>
<dbReference type="EMBL" id="SUMC01000003">
    <property type="protein sequence ID" value="TKA12851.1"/>
    <property type="molecule type" value="Genomic_DNA"/>
</dbReference>
<organism evidence="1 2">
    <name type="scientific">Actinacidiphila oryziradicis</name>
    <dbReference type="NCBI Taxonomy" id="2571141"/>
    <lineage>
        <taxon>Bacteria</taxon>
        <taxon>Bacillati</taxon>
        <taxon>Actinomycetota</taxon>
        <taxon>Actinomycetes</taxon>
        <taxon>Kitasatosporales</taxon>
        <taxon>Streptomycetaceae</taxon>
        <taxon>Actinacidiphila</taxon>
    </lineage>
</organism>
<evidence type="ECO:0000313" key="1">
    <source>
        <dbReference type="EMBL" id="TKA12851.1"/>
    </source>
</evidence>
<protein>
    <submittedName>
        <fullName evidence="1">Uncharacterized protein</fullName>
    </submittedName>
</protein>
<keyword evidence="2" id="KW-1185">Reference proteome</keyword>
<dbReference type="Pfam" id="PF19562">
    <property type="entry name" value="DUF6084"/>
    <property type="match status" value="1"/>
</dbReference>
<evidence type="ECO:0000313" key="2">
    <source>
        <dbReference type="Proteomes" id="UP000305778"/>
    </source>
</evidence>
<accession>A0A4U0SW23</accession>
<reference evidence="1 2" key="1">
    <citation type="submission" date="2019-04" db="EMBL/GenBank/DDBJ databases">
        <title>Streptomyces oryziradicis sp. nov., a novel actinomycete isolated from rhizosphere soil of rice (Oryza sativa L.).</title>
        <authorList>
            <person name="Li C."/>
        </authorList>
    </citation>
    <scope>NUCLEOTIDE SEQUENCE [LARGE SCALE GENOMIC DNA]</scope>
    <source>
        <strain evidence="1 2">NEAU-C40</strain>
    </source>
</reference>
<name>A0A4U0SW23_9ACTN</name>
<proteinExistence type="predicted"/>
<dbReference type="Proteomes" id="UP000305778">
    <property type="component" value="Unassembled WGS sequence"/>
</dbReference>